<evidence type="ECO:0000259" key="3">
    <source>
        <dbReference type="PROSITE" id="PS50966"/>
    </source>
</evidence>
<dbReference type="Proteomes" id="UP000289738">
    <property type="component" value="Chromosome B08"/>
</dbReference>
<proteinExistence type="predicted"/>
<accession>A0A444Y513</accession>
<dbReference type="Pfam" id="PF10551">
    <property type="entry name" value="MULE"/>
    <property type="match status" value="1"/>
</dbReference>
<dbReference type="InterPro" id="IPR007527">
    <property type="entry name" value="Znf_SWIM"/>
</dbReference>
<organism evidence="4 5">
    <name type="scientific">Arachis hypogaea</name>
    <name type="common">Peanut</name>
    <dbReference type="NCBI Taxonomy" id="3818"/>
    <lineage>
        <taxon>Eukaryota</taxon>
        <taxon>Viridiplantae</taxon>
        <taxon>Streptophyta</taxon>
        <taxon>Embryophyta</taxon>
        <taxon>Tracheophyta</taxon>
        <taxon>Spermatophyta</taxon>
        <taxon>Magnoliopsida</taxon>
        <taxon>eudicotyledons</taxon>
        <taxon>Gunneridae</taxon>
        <taxon>Pentapetalae</taxon>
        <taxon>rosids</taxon>
        <taxon>fabids</taxon>
        <taxon>Fabales</taxon>
        <taxon>Fabaceae</taxon>
        <taxon>Papilionoideae</taxon>
        <taxon>50 kb inversion clade</taxon>
        <taxon>dalbergioids sensu lato</taxon>
        <taxon>Dalbergieae</taxon>
        <taxon>Pterocarpus clade</taxon>
        <taxon>Arachis</taxon>
    </lineage>
</organism>
<evidence type="ECO:0000256" key="2">
    <source>
        <dbReference type="SAM" id="MobiDB-lite"/>
    </source>
</evidence>
<dbReference type="InterPro" id="IPR004330">
    <property type="entry name" value="FAR1_DNA_bnd_dom"/>
</dbReference>
<keyword evidence="5" id="KW-1185">Reference proteome</keyword>
<keyword evidence="1" id="KW-0863">Zinc-finger</keyword>
<evidence type="ECO:0000256" key="1">
    <source>
        <dbReference type="PROSITE-ProRule" id="PRU00325"/>
    </source>
</evidence>
<reference evidence="4 5" key="1">
    <citation type="submission" date="2019-01" db="EMBL/GenBank/DDBJ databases">
        <title>Sequencing of cultivated peanut Arachis hypogaea provides insights into genome evolution and oil improvement.</title>
        <authorList>
            <person name="Chen X."/>
        </authorList>
    </citation>
    <scope>NUCLEOTIDE SEQUENCE [LARGE SCALE GENOMIC DNA]</scope>
    <source>
        <strain evidence="5">cv. Fuhuasheng</strain>
        <tissue evidence="4">Leaves</tissue>
    </source>
</reference>
<evidence type="ECO:0000313" key="5">
    <source>
        <dbReference type="Proteomes" id="UP000289738"/>
    </source>
</evidence>
<dbReference type="STRING" id="3818.A0A444Y513"/>
<dbReference type="PROSITE" id="PS50966">
    <property type="entry name" value="ZF_SWIM"/>
    <property type="match status" value="1"/>
</dbReference>
<name>A0A444Y513_ARAHY</name>
<feature type="region of interest" description="Disordered" evidence="2">
    <location>
        <begin position="756"/>
        <end position="782"/>
    </location>
</feature>
<sequence length="886" mass="100406">MAWTGATCDKCVSEGADVTCCRKGILSIQEVQLPPRDLETLSVSGGCKVRNGCICGVILVSVNVPSIAGGICNMEYTGHSEKFYMEDESDCVGDVVSSDADEFDAEQLDPSGQNDVSDYGDVFGLTAAEIENKVFRMEERAYEFYMRFGKCHGFAVRKGDYGKDDDGNVIRRRFFCNRVGLRDEKHYNRLDRKRCHKPETRTNCQAKLSIYLDKESSNWKVRKVILEHNHELVARCMVHLIPKFRRVSGAAKDQLDGMQSYGLPTSKILGYMAGIAGGYSLLGFTKKDAYNYLDQTKHAKIADGDANSAIVYLEGKASVDPMAMARYNLTKEGMLANLFWADGMSRVDYQHFGDVIAFDSTYKKNKYRRPLVIFSGANNYKQTTIFGFGLVLDETIASYKWMLENFLEVMCNKLPSVVVTDGDDAIIAAVTEVFPSATHRLCAWHLQKNVTSNGNEKMFRDLFSRWLYADMSIDDFEAEWAEAADEYGLHDKLWAMQMYEKRKMWANAYLRDKFCARFRTTSRCEGINSHVKKFLSSKHTILELVQNLELVLREYRNNEMVAQFNSIYNVPVMTTCLNPIEKCAAMVYTRTIFTNVKKEIDAVGALNFVSKRRVSTTVVYTMEEYGNPGKPVVTLIDMNTTKLECRCNFCAKEGIPCRHIFFVMKHEHLKTIPHRLILKRWRKDVKAVEDYSEKKDVADDRGFLLQHGALHAAAQWLLFLSAQSHELFNVAMRGIRSMCVDMEGLCGDGYDQTNTDPEVGVRDPTVMRTKGAPSTRGVRDRKRRCTTCRRTGHTKRRCVEGFKKASVKLHDLEDDADVTPHKEKVPKGRSGQVDGEEGIAADCEFDRFIGTAQSETVKANACMPEGNWAIEVLDLLRSLHAHVEYK</sequence>
<keyword evidence="1" id="KW-0479">Metal-binding</keyword>
<dbReference type="GO" id="GO:0008270">
    <property type="term" value="F:zinc ion binding"/>
    <property type="evidence" value="ECO:0007669"/>
    <property type="project" value="UniProtKB-KW"/>
</dbReference>
<dbReference type="EMBL" id="SDMP01000018">
    <property type="protein sequence ID" value="RYQ97007.1"/>
    <property type="molecule type" value="Genomic_DNA"/>
</dbReference>
<keyword evidence="1" id="KW-0862">Zinc</keyword>
<dbReference type="PANTHER" id="PTHR47718">
    <property type="entry name" value="OS01G0519700 PROTEIN"/>
    <property type="match status" value="1"/>
</dbReference>
<dbReference type="AlphaFoldDB" id="A0A444Y513"/>
<evidence type="ECO:0000313" key="4">
    <source>
        <dbReference type="EMBL" id="RYQ97007.1"/>
    </source>
</evidence>
<comment type="caution">
    <text evidence="4">The sequence shown here is derived from an EMBL/GenBank/DDBJ whole genome shotgun (WGS) entry which is preliminary data.</text>
</comment>
<gene>
    <name evidence="4" type="ORF">Ahy_B08g092968</name>
</gene>
<dbReference type="Pfam" id="PF03101">
    <property type="entry name" value="FAR1"/>
    <property type="match status" value="1"/>
</dbReference>
<feature type="domain" description="SWIM-type" evidence="3">
    <location>
        <begin position="630"/>
        <end position="668"/>
    </location>
</feature>
<protein>
    <recommendedName>
        <fullName evidence="3">SWIM-type domain-containing protein</fullName>
    </recommendedName>
</protein>
<dbReference type="PANTHER" id="PTHR47718:SF15">
    <property type="entry name" value="PROTEIN FAR1-RELATED SEQUENCE 5-LIKE"/>
    <property type="match status" value="1"/>
</dbReference>
<dbReference type="InterPro" id="IPR018289">
    <property type="entry name" value="MULE_transposase_dom"/>
</dbReference>